<organism evidence="1 2">
    <name type="scientific">Robinsoniella peoriensis</name>
    <dbReference type="NCBI Taxonomy" id="180332"/>
    <lineage>
        <taxon>Bacteria</taxon>
        <taxon>Bacillati</taxon>
        <taxon>Bacillota</taxon>
        <taxon>Clostridia</taxon>
        <taxon>Lachnospirales</taxon>
        <taxon>Lachnospiraceae</taxon>
        <taxon>Robinsoniella</taxon>
    </lineage>
</organism>
<reference evidence="1 2" key="1">
    <citation type="journal article" date="2019" name="Anaerobe">
        <title>Detection of Robinsoniella peoriensis in multiple bone samples of a trauma patient.</title>
        <authorList>
            <person name="Schrottner P."/>
            <person name="Hartwich K."/>
            <person name="Bunk B."/>
            <person name="Schober I."/>
            <person name="Helbig S."/>
            <person name="Rudolph W.W."/>
            <person name="Gunzer F."/>
        </authorList>
    </citation>
    <scope>NUCLEOTIDE SEQUENCE [LARGE SCALE GENOMIC DNA]</scope>
    <source>
        <strain evidence="1 2">DSM 106044</strain>
    </source>
</reference>
<proteinExistence type="predicted"/>
<evidence type="ECO:0000313" key="2">
    <source>
        <dbReference type="Proteomes" id="UP000306509"/>
    </source>
</evidence>
<evidence type="ECO:0000313" key="1">
    <source>
        <dbReference type="EMBL" id="TLC99274.1"/>
    </source>
</evidence>
<keyword evidence="2" id="KW-1185">Reference proteome</keyword>
<gene>
    <name evidence="1" type="ORF">DSM106044_03874</name>
</gene>
<dbReference type="Proteomes" id="UP000306509">
    <property type="component" value="Unassembled WGS sequence"/>
</dbReference>
<dbReference type="AlphaFoldDB" id="A0A4U8Q3D8"/>
<accession>A0A4U8Q3D8</accession>
<protein>
    <submittedName>
        <fullName evidence="1">Uncharacterized protein</fullName>
    </submittedName>
</protein>
<comment type="caution">
    <text evidence="1">The sequence shown here is derived from an EMBL/GenBank/DDBJ whole genome shotgun (WGS) entry which is preliminary data.</text>
</comment>
<dbReference type="EMBL" id="QGQD01000072">
    <property type="protein sequence ID" value="TLC99274.1"/>
    <property type="molecule type" value="Genomic_DNA"/>
</dbReference>
<name>A0A4U8Q3D8_9FIRM</name>
<dbReference type="RefSeq" id="WP_027294772.1">
    <property type="nucleotide sequence ID" value="NZ_CABMJZ010000085.1"/>
</dbReference>
<sequence>MKDEPTLKENANPYQVLPSLISYFYERSKQVCMILYLSHVRNACDNMTITKQAICHIMCIKDNLLEIVSFDNDIYKEILKLTDCIDNISNSLLSAKYKNIAYHLKEAKELKDNLINKMFAMDII</sequence>